<keyword evidence="2" id="KW-1185">Reference proteome</keyword>
<dbReference type="Proteomes" id="UP000013525">
    <property type="component" value="Unassembled WGS sequence"/>
</dbReference>
<dbReference type="InterPro" id="IPR037069">
    <property type="entry name" value="AcylCoA_DH/ox_N_sf"/>
</dbReference>
<dbReference type="GO" id="GO:0016627">
    <property type="term" value="F:oxidoreductase activity, acting on the CH-CH group of donors"/>
    <property type="evidence" value="ECO:0007669"/>
    <property type="project" value="InterPro"/>
</dbReference>
<dbReference type="PATRIC" id="fig|1273125.3.peg.2022"/>
<dbReference type="GO" id="GO:0050660">
    <property type="term" value="F:flavin adenine dinucleotide binding"/>
    <property type="evidence" value="ECO:0007669"/>
    <property type="project" value="InterPro"/>
</dbReference>
<protein>
    <submittedName>
        <fullName evidence="1">Pigment production hydroxylase</fullName>
    </submittedName>
</protein>
<reference evidence="1 2" key="1">
    <citation type="journal article" date="2013" name="Genome Announc.">
        <title>Draft Genome Sequence of Rhodococcus rhodnii Strain LMG5362, a Symbiont of Rhodnius prolixus (Hemiptera, Reduviidae, Triatominae), the Principle Vector of Trypanosoma cruzi.</title>
        <authorList>
            <person name="Pachebat J.A."/>
            <person name="van Keulen G."/>
            <person name="Whitten M.M."/>
            <person name="Girdwood S."/>
            <person name="Del Sol R."/>
            <person name="Dyson P.J."/>
            <person name="Facey P.D."/>
        </authorList>
    </citation>
    <scope>NUCLEOTIDE SEQUENCE [LARGE SCALE GENOMIC DNA]</scope>
    <source>
        <strain evidence="1 2">LMG 5362</strain>
    </source>
</reference>
<proteinExistence type="predicted"/>
<comment type="caution">
    <text evidence="1">The sequence shown here is derived from an EMBL/GenBank/DDBJ whole genome shotgun (WGS) entry which is preliminary data.</text>
</comment>
<dbReference type="EMBL" id="APMY01000064">
    <property type="protein sequence ID" value="EOM76557.1"/>
    <property type="molecule type" value="Genomic_DNA"/>
</dbReference>
<evidence type="ECO:0000313" key="1">
    <source>
        <dbReference type="EMBL" id="EOM76557.1"/>
    </source>
</evidence>
<accession>R7WMM2</accession>
<dbReference type="SUPFAM" id="SSF56645">
    <property type="entry name" value="Acyl-CoA dehydrogenase NM domain-like"/>
    <property type="match status" value="1"/>
</dbReference>
<gene>
    <name evidence="1" type="ORF">Rrhod_2097</name>
</gene>
<dbReference type="Gene3D" id="1.10.540.10">
    <property type="entry name" value="Acyl-CoA dehydrogenase/oxidase, N-terminal domain"/>
    <property type="match status" value="1"/>
</dbReference>
<dbReference type="AlphaFoldDB" id="R7WMM2"/>
<name>R7WMM2_9NOCA</name>
<dbReference type="eggNOG" id="COG1960">
    <property type="taxonomic scope" value="Bacteria"/>
</dbReference>
<evidence type="ECO:0000313" key="2">
    <source>
        <dbReference type="Proteomes" id="UP000013525"/>
    </source>
</evidence>
<sequence>MSYEVLGRIDAMSAELFAEGEEAERIGKLADETAKRMKEAGSIKMLQPKEYGGAEVHPREFAETVMATAALNPSAGWVHGIVGVHP</sequence>
<organism evidence="1 2">
    <name type="scientific">Rhodococcus rhodnii LMG 5362</name>
    <dbReference type="NCBI Taxonomy" id="1273125"/>
    <lineage>
        <taxon>Bacteria</taxon>
        <taxon>Bacillati</taxon>
        <taxon>Actinomycetota</taxon>
        <taxon>Actinomycetes</taxon>
        <taxon>Mycobacteriales</taxon>
        <taxon>Nocardiaceae</taxon>
        <taxon>Rhodococcus</taxon>
    </lineage>
</organism>
<dbReference type="InterPro" id="IPR009100">
    <property type="entry name" value="AcylCoA_DH/oxidase_NM_dom_sf"/>
</dbReference>